<reference evidence="2" key="1">
    <citation type="journal article" date="2023" name="Nat. Plants">
        <title>Single-cell RNA sequencing provides a high-resolution roadmap for understanding the multicellular compartmentation of specialized metabolism.</title>
        <authorList>
            <person name="Sun S."/>
            <person name="Shen X."/>
            <person name="Li Y."/>
            <person name="Li Y."/>
            <person name="Wang S."/>
            <person name="Li R."/>
            <person name="Zhang H."/>
            <person name="Shen G."/>
            <person name="Guo B."/>
            <person name="Wei J."/>
            <person name="Xu J."/>
            <person name="St-Pierre B."/>
            <person name="Chen S."/>
            <person name="Sun C."/>
        </authorList>
    </citation>
    <scope>NUCLEOTIDE SEQUENCE [LARGE SCALE GENOMIC DNA]</scope>
</reference>
<organism evidence="1 2">
    <name type="scientific">Catharanthus roseus</name>
    <name type="common">Madagascar periwinkle</name>
    <name type="synonym">Vinca rosea</name>
    <dbReference type="NCBI Taxonomy" id="4058"/>
    <lineage>
        <taxon>Eukaryota</taxon>
        <taxon>Viridiplantae</taxon>
        <taxon>Streptophyta</taxon>
        <taxon>Embryophyta</taxon>
        <taxon>Tracheophyta</taxon>
        <taxon>Spermatophyta</taxon>
        <taxon>Magnoliopsida</taxon>
        <taxon>eudicotyledons</taxon>
        <taxon>Gunneridae</taxon>
        <taxon>Pentapetalae</taxon>
        <taxon>asterids</taxon>
        <taxon>lamiids</taxon>
        <taxon>Gentianales</taxon>
        <taxon>Apocynaceae</taxon>
        <taxon>Rauvolfioideae</taxon>
        <taxon>Vinceae</taxon>
        <taxon>Catharanthinae</taxon>
        <taxon>Catharanthus</taxon>
    </lineage>
</organism>
<keyword evidence="2" id="KW-1185">Reference proteome</keyword>
<dbReference type="EMBL" id="CM044701">
    <property type="protein sequence ID" value="KAI5683155.1"/>
    <property type="molecule type" value="Genomic_DNA"/>
</dbReference>
<name>A0ACC0CE36_CATRO</name>
<evidence type="ECO:0000313" key="2">
    <source>
        <dbReference type="Proteomes" id="UP001060085"/>
    </source>
</evidence>
<proteinExistence type="predicted"/>
<evidence type="ECO:0000313" key="1">
    <source>
        <dbReference type="EMBL" id="KAI5683155.1"/>
    </source>
</evidence>
<accession>A0ACC0CE36</accession>
<comment type="caution">
    <text evidence="1">The sequence shown here is derived from an EMBL/GenBank/DDBJ whole genome shotgun (WGS) entry which is preliminary data.</text>
</comment>
<gene>
    <name evidence="1" type="ORF">M9H77_04383</name>
</gene>
<sequence>MAAGDCGEAEAEAEGRLVKKETGEERSEDGEAVREFQFRHSLPTSSFTPWEQQTALLFLKASISDPLKILANNWSATAFPCDWTGISCSSLHNRVTAVNISRMALSGSLPSHLGNLSFLVSLDLSGNNFQGLLPHEFVRLRRLRFINLAFNNYTGEVPSWFGFLPNLQFLNFRNNTFTGSLPASLLNASKLERLDLSFNSIEGRIPEEFGEFLSLRSLIIQVNKLSGHLPPAIFNICTLEILSFTKNSLSGHLPDDICSRLPNLIVLFLSFNELDGKIPPNLSQCSSLQNVEVNICFKYDNCPGVIPEEIGNLHNLIEIVMESNNLSGSIPLNIFNITSLQTLSFTSNKLSGPIPRELGRLASIQKLQLGNKRYFTGEIPEEISNLSLLVELELADNNLTGNIPAGIFNISSLRKMELTMNDLSDFLHFLHKLQKSSFLGNPLNVVLPNTIGQLATSLYEFLASGCRIKGNIPEEIGNLSSLVDFYLADKELTGQIPTTIQGLQNTQRLSFANNRLTGLFPTSFCKLQHLGLLELDGNQLSGAIPECLENMSSLRIIPESLGRLLGLETLDLSQNNLSGSIPESSEALQYLTNFNVFLNDLSGRIPSGGPFQNFTSQSFLYNEALCGSPKFDVPLCVDTSNRKSEKRVAKTVSFTLVGIVALVPALTFAFLLHRYRRQKQNKGPNQTDQFDVTQTMRISYYEIRQAREGYNEDNLIGKGSFGSVYKGILKNGTLVAIKVFNLQSEEDAFRSFDRECEVLRNLRHRNLTKIISCCSNNDFKALPSNILFDEDMIAHVSDFGLAKLLGDEGNSFARTKSLATFGYMAPEYGTDGLVSTKSDIYSFGILLMETFSGRKLGDETFSGDFSLKQLVFDSLSDNIIWVVDSNLFTMEDEYFGEKLECTKSILELALSCCLDSPGQRINIRDAMTVLKNIKLQLSALSQRPTLEDVRIFYVEVIRAVNGADLIRGCVGLYPLLTAPGEEGKELGKRVLWKSQIANDIMERENFYYCASACVSLVVHFLMVSLAMGTTNISTDKTSLLALKSTISDPTKILTNNWSSETSPCDWIGISCSSLHNRVTALNISKMGLSGSISPQFGNLSFLVSIDFSSNNFHGFLPQEFVRLRRLRFISLAFNNFIGEIPSWFGFLPNLQFLNLKNNSFTGSLPATLSNASKLESLDFSFNSIEGMIPKEFGDFLSLRILIVQFNTLTGNIPSAIFNITTLETLSFTKNRLSGNLPVDICSNLPNLNVLFLSFNKLYGRIPSNLSQCSSLQRLSLSYNNFFGSVPKELGKLENLQKLYLGGNHLTGVIPVEIGDLHNLIEIAMESNNISGPIPLTIFNISSLQTLSFTLNKLSGQIPAQVGRLANLQKLQLGGNRFKGKIPEEMSNLSQLVELELSTNDLIGKIPVGIFNISSLRKIEINVNHFSGNLPSNLGYGLPNLQILRVDGNNLTGFDPTSISDSIQLPELSFFNSLTSCKNLQYLSVSGNPLNGVLPNTIGQLSTSLEEFLATGCGIKGSIPEGIGNLSSVVDLSLSDNELTGMIPTTIQGLNDLQRISFTNNQLTGSIPSSLCQLQNLGLLELNGNQLSGSIPECLETITSLRYLYLQKNRLNSSIPSNLGKLHDLLELNLSSNSFSGSLPQEIDTLKALTTLDLSVNNFSGPIPSTIGGLQDLVYLSLAQNRLQGSIPESLGSLLALETLDLSRNNLSGSIPESLEALLYLTNFNVSMNDLSGPIPSDGPFKNFTSQSFLSNDALCGSPKFNVTICTGTSNDKSRRKLIKIVLFTLLGTFALVLALTIAFILYSYQRQKQKEKKGPNQNGQFDGIQTVKFSYHELLQATEGYTEANLIGKGSFGSVYKGILKNGTIVAVKVFNLQLEEEAFRSFDRECEVLRNLRHRNLTKIISSCSNCDFKALVLEYMPNGNLENWLYSEDHSLDMEKRLDTMIDVASALDYLHNGYSESVVHCDLKPSNILFDENMVAHVSDFGLSKLLGDGNSIVHTKTLATFGYMAPEYGTDGLVSTKSDVYSFGILLMETFSRKKPSDEMFDGDFSLKQLVTDLLSESVIGIIDTNLLTPEDKYFDEKLVVCIKPIMELALSCCFESPGERINIREATVTLKNIKLQLSMFGEK</sequence>
<protein>
    <submittedName>
        <fullName evidence="1">Uncharacterized protein</fullName>
    </submittedName>
</protein>
<dbReference type="Proteomes" id="UP001060085">
    <property type="component" value="Linkage Group LG01"/>
</dbReference>